<protein>
    <submittedName>
        <fullName evidence="1">Uncharacterized protein</fullName>
    </submittedName>
</protein>
<dbReference type="AlphaFoldDB" id="A0A2P2N6A2"/>
<reference evidence="1" key="1">
    <citation type="submission" date="2018-02" db="EMBL/GenBank/DDBJ databases">
        <title>Rhizophora mucronata_Transcriptome.</title>
        <authorList>
            <person name="Meera S.P."/>
            <person name="Sreeshan A."/>
            <person name="Augustine A."/>
        </authorList>
    </citation>
    <scope>NUCLEOTIDE SEQUENCE</scope>
    <source>
        <tissue evidence="1">Leaf</tissue>
    </source>
</reference>
<sequence>MDGPIGQSQRLGNKTLTPN</sequence>
<name>A0A2P2N6A2_RHIMU</name>
<evidence type="ECO:0000313" key="1">
    <source>
        <dbReference type="EMBL" id="MBX37975.1"/>
    </source>
</evidence>
<accession>A0A2P2N6A2</accession>
<organism evidence="1">
    <name type="scientific">Rhizophora mucronata</name>
    <name type="common">Asiatic mangrove</name>
    <dbReference type="NCBI Taxonomy" id="61149"/>
    <lineage>
        <taxon>Eukaryota</taxon>
        <taxon>Viridiplantae</taxon>
        <taxon>Streptophyta</taxon>
        <taxon>Embryophyta</taxon>
        <taxon>Tracheophyta</taxon>
        <taxon>Spermatophyta</taxon>
        <taxon>Magnoliopsida</taxon>
        <taxon>eudicotyledons</taxon>
        <taxon>Gunneridae</taxon>
        <taxon>Pentapetalae</taxon>
        <taxon>rosids</taxon>
        <taxon>fabids</taxon>
        <taxon>Malpighiales</taxon>
        <taxon>Rhizophoraceae</taxon>
        <taxon>Rhizophora</taxon>
    </lineage>
</organism>
<proteinExistence type="predicted"/>
<dbReference type="EMBL" id="GGEC01057491">
    <property type="protein sequence ID" value="MBX37975.1"/>
    <property type="molecule type" value="Transcribed_RNA"/>
</dbReference>